<evidence type="ECO:0000256" key="3">
    <source>
        <dbReference type="ARBA" id="ARBA00022723"/>
    </source>
</evidence>
<keyword evidence="7" id="KW-1185">Reference proteome</keyword>
<evidence type="ECO:0000313" key="6">
    <source>
        <dbReference type="EMBL" id="MFD1430566.1"/>
    </source>
</evidence>
<comment type="similarity">
    <text evidence="5">Belongs to the bacterial solute-binding protein 9 family.</text>
</comment>
<evidence type="ECO:0000256" key="5">
    <source>
        <dbReference type="RuleBase" id="RU003512"/>
    </source>
</evidence>
<evidence type="ECO:0000256" key="1">
    <source>
        <dbReference type="ARBA" id="ARBA00004196"/>
    </source>
</evidence>
<name>A0ABW4CKX2_9LACO</name>
<keyword evidence="4" id="KW-0732">Signal</keyword>
<protein>
    <submittedName>
        <fullName evidence="6">Metal ABC transporter solute-binding protein, Zn/Mn family</fullName>
    </submittedName>
</protein>
<dbReference type="RefSeq" id="WP_203628261.1">
    <property type="nucleotide sequence ID" value="NZ_BOLQ01000021.1"/>
</dbReference>
<dbReference type="InterPro" id="IPR006129">
    <property type="entry name" value="AdhesinB"/>
</dbReference>
<dbReference type="PRINTS" id="PR00690">
    <property type="entry name" value="ADHESNFAMILY"/>
</dbReference>
<dbReference type="EMBL" id="JBHTOC010000014">
    <property type="protein sequence ID" value="MFD1430566.1"/>
    <property type="molecule type" value="Genomic_DNA"/>
</dbReference>
<gene>
    <name evidence="6" type="ORF">ACFQ4P_09935</name>
</gene>
<dbReference type="Pfam" id="PF01297">
    <property type="entry name" value="ZnuA"/>
    <property type="match status" value="1"/>
</dbReference>
<dbReference type="PRINTS" id="PR00691">
    <property type="entry name" value="ADHESINB"/>
</dbReference>
<evidence type="ECO:0000313" key="7">
    <source>
        <dbReference type="Proteomes" id="UP001597196"/>
    </source>
</evidence>
<accession>A0ABW4CKX2</accession>
<evidence type="ECO:0000256" key="4">
    <source>
        <dbReference type="ARBA" id="ARBA00022729"/>
    </source>
</evidence>
<dbReference type="Proteomes" id="UP001597196">
    <property type="component" value="Unassembled WGS sequence"/>
</dbReference>
<comment type="subcellular location">
    <subcellularLocation>
        <location evidence="1">Cell envelope</location>
    </subcellularLocation>
</comment>
<dbReference type="PANTHER" id="PTHR42953">
    <property type="entry name" value="HIGH-AFFINITY ZINC UPTAKE SYSTEM PROTEIN ZNUA-RELATED"/>
    <property type="match status" value="1"/>
</dbReference>
<reference evidence="7" key="1">
    <citation type="journal article" date="2019" name="Int. J. Syst. Evol. Microbiol.">
        <title>The Global Catalogue of Microorganisms (GCM) 10K type strain sequencing project: providing services to taxonomists for standard genome sequencing and annotation.</title>
        <authorList>
            <consortium name="The Broad Institute Genomics Platform"/>
            <consortium name="The Broad Institute Genome Sequencing Center for Infectious Disease"/>
            <person name="Wu L."/>
            <person name="Ma J."/>
        </authorList>
    </citation>
    <scope>NUCLEOTIDE SEQUENCE [LARGE SCALE GENOMIC DNA]</scope>
    <source>
        <strain evidence="7">CCM 8980</strain>
    </source>
</reference>
<sequence>MLKRLGITSLLLAAVTGFVLWFVNAKPVRVMGDASTMRIVTTNSILEDMTEQVVGSRAEVYSIVPRGQDPHEYEPKPSDAQATAAADLIFHNGLKLETGGNGWFTKLVANAGKRDGKEVFAASEGVTARYVNGDKQSPDPHAWLDIANGIRYIKNITAAVIDKDPAHAKEYQANADAYIAKLTKLDQAAKKQFADIPAAKKLLVTSEGAFQYFSAAYDLTPTFIWAINTESQGTPEQLRTVLAKIDDSDVPVLFVETSVSKKAMQKVSQESGKPIYATLFTDSLAKKGQDGDTYLTMMQWNLSHIHEGLAQ</sequence>
<keyword evidence="3" id="KW-0479">Metal-binding</keyword>
<keyword evidence="2 5" id="KW-0813">Transport</keyword>
<organism evidence="6 7">
    <name type="scientific">Lacticaseibacillus mingshuiensis</name>
    <dbReference type="NCBI Taxonomy" id="2799574"/>
    <lineage>
        <taxon>Bacteria</taxon>
        <taxon>Bacillati</taxon>
        <taxon>Bacillota</taxon>
        <taxon>Bacilli</taxon>
        <taxon>Lactobacillales</taxon>
        <taxon>Lactobacillaceae</taxon>
        <taxon>Lacticaseibacillus</taxon>
    </lineage>
</organism>
<dbReference type="InterPro" id="IPR006127">
    <property type="entry name" value="ZnuA-like"/>
</dbReference>
<dbReference type="InterPro" id="IPR050492">
    <property type="entry name" value="Bact_metal-bind_prot9"/>
</dbReference>
<evidence type="ECO:0000256" key="2">
    <source>
        <dbReference type="ARBA" id="ARBA00022448"/>
    </source>
</evidence>
<proteinExistence type="inferred from homology"/>
<dbReference type="InterPro" id="IPR006128">
    <property type="entry name" value="Lipoprotein_PsaA-like"/>
</dbReference>
<dbReference type="SUPFAM" id="SSF53807">
    <property type="entry name" value="Helical backbone' metal receptor"/>
    <property type="match status" value="1"/>
</dbReference>
<dbReference type="Gene3D" id="3.40.50.1980">
    <property type="entry name" value="Nitrogenase molybdenum iron protein domain"/>
    <property type="match status" value="2"/>
</dbReference>
<comment type="caution">
    <text evidence="6">The sequence shown here is derived from an EMBL/GenBank/DDBJ whole genome shotgun (WGS) entry which is preliminary data.</text>
</comment>
<dbReference type="PANTHER" id="PTHR42953:SF1">
    <property type="entry name" value="METAL-BINDING PROTEIN HI_0362-RELATED"/>
    <property type="match status" value="1"/>
</dbReference>